<evidence type="ECO:0000256" key="3">
    <source>
        <dbReference type="RuleBase" id="RU361235"/>
    </source>
</evidence>
<gene>
    <name evidence="5" type="ORF">WG66_19908</name>
</gene>
<protein>
    <recommendedName>
        <fullName evidence="3">Carboxylic ester hydrolase</fullName>
        <ecNumber evidence="3">3.1.1.-</ecNumber>
    </recommendedName>
</protein>
<comment type="similarity">
    <text evidence="1 3">Belongs to the type-B carboxylesterase/lipase family.</text>
</comment>
<dbReference type="PANTHER" id="PTHR11559">
    <property type="entry name" value="CARBOXYLESTERASE"/>
    <property type="match status" value="1"/>
</dbReference>
<accession>A0A0W0ETZ0</accession>
<dbReference type="AlphaFoldDB" id="A0A0W0ETZ0"/>
<keyword evidence="2 3" id="KW-0378">Hydrolase</keyword>
<feature type="chain" id="PRO_5006774257" description="Carboxylic ester hydrolase" evidence="3">
    <location>
        <begin position="21"/>
        <end position="558"/>
    </location>
</feature>
<dbReference type="InterPro" id="IPR019826">
    <property type="entry name" value="Carboxylesterase_B_AS"/>
</dbReference>
<dbReference type="SUPFAM" id="SSF53474">
    <property type="entry name" value="alpha/beta-Hydrolases"/>
    <property type="match status" value="1"/>
</dbReference>
<dbReference type="InterPro" id="IPR050309">
    <property type="entry name" value="Type-B_Carboxylest/Lipase"/>
</dbReference>
<dbReference type="Pfam" id="PF00135">
    <property type="entry name" value="COesterase"/>
    <property type="match status" value="1"/>
</dbReference>
<dbReference type="InterPro" id="IPR029058">
    <property type="entry name" value="AB_hydrolase_fold"/>
</dbReference>
<comment type="caution">
    <text evidence="5">The sequence shown here is derived from an EMBL/GenBank/DDBJ whole genome shotgun (WGS) entry which is preliminary data.</text>
</comment>
<name>A0A0W0ETZ0_MONRR</name>
<evidence type="ECO:0000313" key="6">
    <source>
        <dbReference type="Proteomes" id="UP000054988"/>
    </source>
</evidence>
<evidence type="ECO:0000256" key="2">
    <source>
        <dbReference type="ARBA" id="ARBA00022801"/>
    </source>
</evidence>
<dbReference type="Gene3D" id="3.40.50.1820">
    <property type="entry name" value="alpha/beta hydrolase"/>
    <property type="match status" value="1"/>
</dbReference>
<evidence type="ECO:0000256" key="1">
    <source>
        <dbReference type="ARBA" id="ARBA00005964"/>
    </source>
</evidence>
<reference evidence="5 6" key="1">
    <citation type="submission" date="2015-12" db="EMBL/GenBank/DDBJ databases">
        <title>Draft genome sequence of Moniliophthora roreri, the causal agent of frosty pod rot of cacao.</title>
        <authorList>
            <person name="Aime M.C."/>
            <person name="Diaz-Valderrama J.R."/>
            <person name="Kijpornyongpan T."/>
            <person name="Phillips-Mora W."/>
        </authorList>
    </citation>
    <scope>NUCLEOTIDE SEQUENCE [LARGE SCALE GENOMIC DNA]</scope>
    <source>
        <strain evidence="5 6">MCA 2952</strain>
    </source>
</reference>
<dbReference type="EMBL" id="LATX01002542">
    <property type="protein sequence ID" value="KTB27512.1"/>
    <property type="molecule type" value="Genomic_DNA"/>
</dbReference>
<organism evidence="5 6">
    <name type="scientific">Moniliophthora roreri</name>
    <name type="common">Frosty pod rot fungus</name>
    <name type="synonym">Monilia roreri</name>
    <dbReference type="NCBI Taxonomy" id="221103"/>
    <lineage>
        <taxon>Eukaryota</taxon>
        <taxon>Fungi</taxon>
        <taxon>Dikarya</taxon>
        <taxon>Basidiomycota</taxon>
        <taxon>Agaricomycotina</taxon>
        <taxon>Agaricomycetes</taxon>
        <taxon>Agaricomycetidae</taxon>
        <taxon>Agaricales</taxon>
        <taxon>Marasmiineae</taxon>
        <taxon>Marasmiaceae</taxon>
        <taxon>Moniliophthora</taxon>
    </lineage>
</organism>
<dbReference type="Proteomes" id="UP000054988">
    <property type="component" value="Unassembled WGS sequence"/>
</dbReference>
<dbReference type="ESTHER" id="monro-v2wln5">
    <property type="family name" value="Fungal_carboxylesterase_lipase"/>
</dbReference>
<dbReference type="PROSITE" id="PS00122">
    <property type="entry name" value="CARBOXYLESTERASE_B_1"/>
    <property type="match status" value="1"/>
</dbReference>
<evidence type="ECO:0000259" key="4">
    <source>
        <dbReference type="Pfam" id="PF00135"/>
    </source>
</evidence>
<feature type="signal peptide" evidence="3">
    <location>
        <begin position="1"/>
        <end position="20"/>
    </location>
</feature>
<evidence type="ECO:0000313" key="5">
    <source>
        <dbReference type="EMBL" id="KTB27512.1"/>
    </source>
</evidence>
<keyword evidence="3" id="KW-0732">Signal</keyword>
<sequence length="558" mass="60383">MHHPLKLLSSFLLLTSLVSPATVRLGDTTIVGEDIITKGLEFYGGIPFAEPPIGSLRLKPPVLKTSPDTSTFNATAFGAECLQVAIFGAPDPSSLPHSEDCLKINVIRPAGINSSTSLPVMMYVYGGGFQIDFPPHLNGSAIVARSVARGTPVIFVNFNYRLGPLGFPVGAEAAEKGALNLGLRDQLAAMEWVQQNIAAFGGDKDKVTLFGISAGSISISTHYLSPSLEKYARAVILESGVAGTIFTFNATRRQDDWNNFVAAIPQCQDAGQNNTFDCLRRDDLNTTELLRAMTSSLDQAGELFPFAPTFDGPDGLVPELPSEMLRKGRYSKIPFIAGNVLDEGTIFASPVNTTNEETLREALIANFTLSPGSSTPDLDNAVDTVLKLYPDIPALGSPFNTGNETFGLSTTYKRLSAIYNDMMFHFPRRSWTRTLAKAGVKAYGYQLSYPELNPTPALGVAHGSDVGYVFGFASFPPSFVPSPSAARVSEQIIDYWVSFATSLDPNDGLGSDRPVWPQYTVDKPVLLQLNGTSTGPLPDTYRNKQFKFIDSNPVIFRH</sequence>
<dbReference type="GO" id="GO:0016787">
    <property type="term" value="F:hydrolase activity"/>
    <property type="evidence" value="ECO:0007669"/>
    <property type="project" value="UniProtKB-KW"/>
</dbReference>
<dbReference type="EC" id="3.1.1.-" evidence="3"/>
<dbReference type="eggNOG" id="KOG1516">
    <property type="taxonomic scope" value="Eukaryota"/>
</dbReference>
<proteinExistence type="inferred from homology"/>
<dbReference type="InterPro" id="IPR002018">
    <property type="entry name" value="CarbesteraseB"/>
</dbReference>
<feature type="domain" description="Carboxylesterase type B" evidence="4">
    <location>
        <begin position="29"/>
        <end position="548"/>
    </location>
</feature>